<dbReference type="OrthoDB" id="2434995at2759"/>
<sequence length="160" mass="18746">WFKQQDEFTTPFEEMTPTQLNKCLQKIYVSARKRDGMFTIKNRLPLFEQRWIANSKSPPLKNPFSIVGDTQFTEANKTLSNFLKTLSKCGEPTKHKQTLTKEVVEKLYEAGELVEFDTLHPDKLQQTDLVLHQPFPGQERKRKSTHNEENHACSQKKPRR</sequence>
<feature type="non-terminal residue" evidence="2">
    <location>
        <position position="1"/>
    </location>
</feature>
<dbReference type="AlphaFoldDB" id="A0A9X0A3V2"/>
<comment type="caution">
    <text evidence="2">The sequence shown here is derived from an EMBL/GenBank/DDBJ whole genome shotgun (WGS) entry which is preliminary data.</text>
</comment>
<evidence type="ECO:0000313" key="2">
    <source>
        <dbReference type="EMBL" id="KAJ7392962.1"/>
    </source>
</evidence>
<name>A0A9X0A3V2_9CNID</name>
<accession>A0A9X0A3V2</accession>
<reference evidence="2" key="1">
    <citation type="submission" date="2023-01" db="EMBL/GenBank/DDBJ databases">
        <title>Genome assembly of the deep-sea coral Lophelia pertusa.</title>
        <authorList>
            <person name="Herrera S."/>
            <person name="Cordes E."/>
        </authorList>
    </citation>
    <scope>NUCLEOTIDE SEQUENCE</scope>
    <source>
        <strain evidence="2">USNM1676648</strain>
        <tissue evidence="2">Polyp</tissue>
    </source>
</reference>
<dbReference type="Proteomes" id="UP001163046">
    <property type="component" value="Unassembled WGS sequence"/>
</dbReference>
<keyword evidence="3" id="KW-1185">Reference proteome</keyword>
<protein>
    <submittedName>
        <fullName evidence="2">Uncharacterized protein</fullName>
    </submittedName>
</protein>
<evidence type="ECO:0000256" key="1">
    <source>
        <dbReference type="SAM" id="MobiDB-lite"/>
    </source>
</evidence>
<feature type="region of interest" description="Disordered" evidence="1">
    <location>
        <begin position="136"/>
        <end position="160"/>
    </location>
</feature>
<evidence type="ECO:0000313" key="3">
    <source>
        <dbReference type="Proteomes" id="UP001163046"/>
    </source>
</evidence>
<organism evidence="2 3">
    <name type="scientific">Desmophyllum pertusum</name>
    <dbReference type="NCBI Taxonomy" id="174260"/>
    <lineage>
        <taxon>Eukaryota</taxon>
        <taxon>Metazoa</taxon>
        <taxon>Cnidaria</taxon>
        <taxon>Anthozoa</taxon>
        <taxon>Hexacorallia</taxon>
        <taxon>Scleractinia</taxon>
        <taxon>Caryophylliina</taxon>
        <taxon>Caryophylliidae</taxon>
        <taxon>Desmophyllum</taxon>
    </lineage>
</organism>
<dbReference type="EMBL" id="MU825399">
    <property type="protein sequence ID" value="KAJ7392962.1"/>
    <property type="molecule type" value="Genomic_DNA"/>
</dbReference>
<proteinExistence type="predicted"/>
<gene>
    <name evidence="2" type="ORF">OS493_008203</name>
</gene>